<dbReference type="InterPro" id="IPR002750">
    <property type="entry name" value="CobE/GbiG_C"/>
</dbReference>
<feature type="domain" description="CobE/GbiG C-terminal" evidence="1">
    <location>
        <begin position="1"/>
        <end position="81"/>
    </location>
</feature>
<sequence>ASINLKKDEAALLEVTAKNNWPFVTYTPEELNEIPMQNPSDTVFKYTGAYGVSEPAAMRYAKAKELLLAKKKSGNVTISIARINFEEGRG</sequence>
<dbReference type="Proteomes" id="UP000216133">
    <property type="component" value="Unassembled WGS sequence"/>
</dbReference>
<dbReference type="Gene3D" id="3.30.420.180">
    <property type="entry name" value="CobE/GbiG C-terminal domain"/>
    <property type="match status" value="1"/>
</dbReference>
<dbReference type="GO" id="GO:0009236">
    <property type="term" value="P:cobalamin biosynthetic process"/>
    <property type="evidence" value="ECO:0007669"/>
    <property type="project" value="InterPro"/>
</dbReference>
<dbReference type="PANTHER" id="PTHR37477:SF1">
    <property type="entry name" value="COBALT-PRECORRIN-5A HYDROLASE"/>
    <property type="match status" value="1"/>
</dbReference>
<proteinExistence type="predicted"/>
<dbReference type="PANTHER" id="PTHR37477">
    <property type="entry name" value="COBALT-PRECORRIN-5A HYDROLASE"/>
    <property type="match status" value="1"/>
</dbReference>
<dbReference type="InterPro" id="IPR052553">
    <property type="entry name" value="CbiG_hydrolase"/>
</dbReference>
<protein>
    <submittedName>
        <fullName evidence="2">Cobalamin biosynthesis protein CbiG</fullName>
    </submittedName>
</protein>
<evidence type="ECO:0000313" key="2">
    <source>
        <dbReference type="EMBL" id="PAF19299.1"/>
    </source>
</evidence>
<dbReference type="AlphaFoldDB" id="A0A268RGC6"/>
<organism evidence="2 3">
    <name type="scientific">Shouchella clausii</name>
    <name type="common">Alkalihalobacillus clausii</name>
    <dbReference type="NCBI Taxonomy" id="79880"/>
    <lineage>
        <taxon>Bacteria</taxon>
        <taxon>Bacillati</taxon>
        <taxon>Bacillota</taxon>
        <taxon>Bacilli</taxon>
        <taxon>Bacillales</taxon>
        <taxon>Bacillaceae</taxon>
        <taxon>Shouchella</taxon>
    </lineage>
</organism>
<dbReference type="Pfam" id="PF01890">
    <property type="entry name" value="CbiG_C"/>
    <property type="match status" value="1"/>
</dbReference>
<dbReference type="InterPro" id="IPR036518">
    <property type="entry name" value="CobE/GbiG_C_sf"/>
</dbReference>
<name>A0A268RGC6_SHOCL</name>
<evidence type="ECO:0000313" key="3">
    <source>
        <dbReference type="Proteomes" id="UP000216133"/>
    </source>
</evidence>
<reference evidence="2 3" key="1">
    <citation type="submission" date="2017-07" db="EMBL/GenBank/DDBJ databases">
        <title>Isolation and whole genome analysis of endospore-forming bacteria from heroin.</title>
        <authorList>
            <person name="Kalinowski J."/>
            <person name="Ahrens B."/>
            <person name="Al-Dilaimi A."/>
            <person name="Winkler A."/>
            <person name="Wibberg D."/>
            <person name="Schleenbecker U."/>
            <person name="Ruckert C."/>
            <person name="Wolfel R."/>
            <person name="Grass G."/>
        </authorList>
    </citation>
    <scope>NUCLEOTIDE SEQUENCE [LARGE SCALE GENOMIC DNA]</scope>
    <source>
        <strain evidence="2 3">7523-2</strain>
    </source>
</reference>
<evidence type="ECO:0000259" key="1">
    <source>
        <dbReference type="Pfam" id="PF01890"/>
    </source>
</evidence>
<feature type="non-terminal residue" evidence="2">
    <location>
        <position position="1"/>
    </location>
</feature>
<dbReference type="RefSeq" id="WP_143118013.1">
    <property type="nucleotide sequence ID" value="NZ_NPBS01000334.1"/>
</dbReference>
<accession>A0A268RGC6</accession>
<comment type="caution">
    <text evidence="2">The sequence shown here is derived from an EMBL/GenBank/DDBJ whole genome shotgun (WGS) entry which is preliminary data.</text>
</comment>
<dbReference type="SUPFAM" id="SSF159664">
    <property type="entry name" value="CobE/GbiG C-terminal domain-like"/>
    <property type="match status" value="1"/>
</dbReference>
<gene>
    <name evidence="2" type="ORF">CHH61_23390</name>
</gene>
<dbReference type="EMBL" id="NPBS01000334">
    <property type="protein sequence ID" value="PAF19299.1"/>
    <property type="molecule type" value="Genomic_DNA"/>
</dbReference>